<dbReference type="SUPFAM" id="SSF103473">
    <property type="entry name" value="MFS general substrate transporter"/>
    <property type="match status" value="1"/>
</dbReference>
<evidence type="ECO:0000256" key="3">
    <source>
        <dbReference type="ARBA" id="ARBA00022692"/>
    </source>
</evidence>
<dbReference type="Proteomes" id="UP000675664">
    <property type="component" value="Unassembled WGS sequence"/>
</dbReference>
<accession>A0A8J7W222</accession>
<keyword evidence="9" id="KW-1185">Reference proteome</keyword>
<comment type="caution">
    <text evidence="8">The sequence shown here is derived from an EMBL/GenBank/DDBJ whole genome shotgun (WGS) entry which is preliminary data.</text>
</comment>
<dbReference type="Gene3D" id="1.20.1250.20">
    <property type="entry name" value="MFS general substrate transporter like domains"/>
    <property type="match status" value="2"/>
</dbReference>
<dbReference type="Pfam" id="PF07690">
    <property type="entry name" value="MFS_1"/>
    <property type="match status" value="1"/>
</dbReference>
<dbReference type="PANTHER" id="PTHR43826:SF3">
    <property type="entry name" value="GLUCOSE-6-PHOSPHATE EXCHANGER SLC37A4"/>
    <property type="match status" value="1"/>
</dbReference>
<feature type="transmembrane region" description="Helical" evidence="6">
    <location>
        <begin position="174"/>
        <end position="192"/>
    </location>
</feature>
<feature type="transmembrane region" description="Helical" evidence="6">
    <location>
        <begin position="308"/>
        <end position="327"/>
    </location>
</feature>
<feature type="transmembrane region" description="Helical" evidence="6">
    <location>
        <begin position="366"/>
        <end position="389"/>
    </location>
</feature>
<feature type="transmembrane region" description="Helical" evidence="6">
    <location>
        <begin position="333"/>
        <end position="354"/>
    </location>
</feature>
<evidence type="ECO:0000313" key="9">
    <source>
        <dbReference type="Proteomes" id="UP000675664"/>
    </source>
</evidence>
<feature type="transmembrane region" description="Helical" evidence="6">
    <location>
        <begin position="104"/>
        <end position="128"/>
    </location>
</feature>
<evidence type="ECO:0000313" key="8">
    <source>
        <dbReference type="EMBL" id="MBR0598984.1"/>
    </source>
</evidence>
<comment type="subcellular location">
    <subcellularLocation>
        <location evidence="1">Cell membrane</location>
        <topology evidence="1">Multi-pass membrane protein</topology>
    </subcellularLocation>
</comment>
<dbReference type="PROSITE" id="PS50850">
    <property type="entry name" value="MFS"/>
    <property type="match status" value="1"/>
</dbReference>
<keyword evidence="2" id="KW-0813">Transport</keyword>
<name>A0A8J7W222_9FIRM</name>
<evidence type="ECO:0000256" key="2">
    <source>
        <dbReference type="ARBA" id="ARBA00022448"/>
    </source>
</evidence>
<dbReference type="InterPro" id="IPR036259">
    <property type="entry name" value="MFS_trans_sf"/>
</dbReference>
<dbReference type="InterPro" id="IPR051337">
    <property type="entry name" value="OPA_Antiporter"/>
</dbReference>
<evidence type="ECO:0000259" key="7">
    <source>
        <dbReference type="PROSITE" id="PS50850"/>
    </source>
</evidence>
<feature type="transmembrane region" description="Helical" evidence="6">
    <location>
        <begin position="239"/>
        <end position="257"/>
    </location>
</feature>
<feature type="transmembrane region" description="Helical" evidence="6">
    <location>
        <begin position="277"/>
        <end position="296"/>
    </location>
</feature>
<reference evidence="8" key="2">
    <citation type="submission" date="2021-04" db="EMBL/GenBank/DDBJ databases">
        <authorList>
            <person name="Liu J."/>
        </authorList>
    </citation>
    <scope>NUCLEOTIDE SEQUENCE</scope>
    <source>
        <strain evidence="8">BAD-6</strain>
    </source>
</reference>
<dbReference type="InterPro" id="IPR011701">
    <property type="entry name" value="MFS"/>
</dbReference>
<dbReference type="AlphaFoldDB" id="A0A8J7W222"/>
<evidence type="ECO:0000256" key="1">
    <source>
        <dbReference type="ARBA" id="ARBA00004651"/>
    </source>
</evidence>
<proteinExistence type="predicted"/>
<dbReference type="PANTHER" id="PTHR43826">
    <property type="entry name" value="GLUCOSE-6-PHOSPHATE EXCHANGER SLC37A4"/>
    <property type="match status" value="1"/>
</dbReference>
<organism evidence="8 9">
    <name type="scientific">Sinanaerobacter chloroacetimidivorans</name>
    <dbReference type="NCBI Taxonomy" id="2818044"/>
    <lineage>
        <taxon>Bacteria</taxon>
        <taxon>Bacillati</taxon>
        <taxon>Bacillota</taxon>
        <taxon>Clostridia</taxon>
        <taxon>Peptostreptococcales</taxon>
        <taxon>Anaerovoracaceae</taxon>
        <taxon>Sinanaerobacter</taxon>
    </lineage>
</organism>
<protein>
    <submittedName>
        <fullName evidence="8">MFS transporter</fullName>
    </submittedName>
</protein>
<feature type="transmembrane region" description="Helical" evidence="6">
    <location>
        <begin position="53"/>
        <end position="73"/>
    </location>
</feature>
<gene>
    <name evidence="8" type="ORF">KCX82_13930</name>
</gene>
<feature type="transmembrane region" description="Helical" evidence="6">
    <location>
        <begin position="395"/>
        <end position="416"/>
    </location>
</feature>
<feature type="domain" description="Major facilitator superfamily (MFS) profile" evidence="7">
    <location>
        <begin position="10"/>
        <end position="421"/>
    </location>
</feature>
<feature type="transmembrane region" description="Helical" evidence="6">
    <location>
        <begin position="12"/>
        <end position="33"/>
    </location>
</feature>
<evidence type="ECO:0000256" key="4">
    <source>
        <dbReference type="ARBA" id="ARBA00022989"/>
    </source>
</evidence>
<dbReference type="GO" id="GO:0005886">
    <property type="term" value="C:plasma membrane"/>
    <property type="evidence" value="ECO:0007669"/>
    <property type="project" value="UniProtKB-SubCell"/>
</dbReference>
<dbReference type="InterPro" id="IPR020846">
    <property type="entry name" value="MFS_dom"/>
</dbReference>
<keyword evidence="4 6" id="KW-1133">Transmembrane helix</keyword>
<keyword evidence="3 6" id="KW-0812">Transmembrane</keyword>
<reference evidence="8" key="1">
    <citation type="submission" date="2021-04" db="EMBL/GenBank/DDBJ databases">
        <title>Sinoanaerobacter chloroacetimidivorans sp. nov., an obligate anaerobic bacterium isolated from anaerobic sludge.</title>
        <authorList>
            <person name="Bao Y."/>
        </authorList>
    </citation>
    <scope>NUCLEOTIDE SEQUENCE</scope>
    <source>
        <strain evidence="8">BAD-6</strain>
    </source>
</reference>
<evidence type="ECO:0000256" key="5">
    <source>
        <dbReference type="ARBA" id="ARBA00023136"/>
    </source>
</evidence>
<dbReference type="GO" id="GO:0061513">
    <property type="term" value="F:glucose 6-phosphate:phosphate antiporter activity"/>
    <property type="evidence" value="ECO:0007669"/>
    <property type="project" value="TreeGrafter"/>
</dbReference>
<feature type="transmembrane region" description="Helical" evidence="6">
    <location>
        <begin position="80"/>
        <end position="98"/>
    </location>
</feature>
<dbReference type="GO" id="GO:0035435">
    <property type="term" value="P:phosphate ion transmembrane transport"/>
    <property type="evidence" value="ECO:0007669"/>
    <property type="project" value="TreeGrafter"/>
</dbReference>
<dbReference type="PIRSF" id="PIRSF002808">
    <property type="entry name" value="Hexose_phosphate_transp"/>
    <property type="match status" value="1"/>
</dbReference>
<sequence length="428" mass="48470">MIRRIRSFRYYKWMNLIGFALFYNTVYIGRFNLNSVLTEVSEELKLISYQETLLYSSVFIAYAAGSMINGRIVDRQSGRLMILLGAGASILANVLVAFSKTWQIILLLSLINGYFQSMIWVSGISLLAKWWSSKERGLGGGIANFFSGLSHATAYLIPAGIAIMYPQFGWRINFIIPMGAMAVFLGFFCWIVKDRPEELKLEPFIEDDRFVAEVETYLYHEIYEKKRNPWKYFFRKKNFLWWCSIAMLSSLCRYGLLKWIPLYYAREEGGSILSQSFSNLILPLGMAFGTLILTWITGRRFQNNKGLIIIISAALCGTLVVIFPTMISTQVVLFGIFSTGFFLYGINGILWLYAMDEGGRIYSGTTAGILNCFAYIGAAAEAFLFPMIVDVTGEMISIFIVMEVFCIAMVICGIVVSEKDTAIEPELE</sequence>
<dbReference type="EMBL" id="JAGSND010000009">
    <property type="protein sequence ID" value="MBR0598984.1"/>
    <property type="molecule type" value="Genomic_DNA"/>
</dbReference>
<keyword evidence="5 6" id="KW-0472">Membrane</keyword>
<dbReference type="RefSeq" id="WP_227019110.1">
    <property type="nucleotide sequence ID" value="NZ_JAGSND010000009.1"/>
</dbReference>
<evidence type="ECO:0000256" key="6">
    <source>
        <dbReference type="SAM" id="Phobius"/>
    </source>
</evidence>
<dbReference type="InterPro" id="IPR000849">
    <property type="entry name" value="Sugar_P_transporter"/>
</dbReference>